<organism evidence="8">
    <name type="scientific">Leptocylindrus danicus</name>
    <dbReference type="NCBI Taxonomy" id="163516"/>
    <lineage>
        <taxon>Eukaryota</taxon>
        <taxon>Sar</taxon>
        <taxon>Stramenopiles</taxon>
        <taxon>Ochrophyta</taxon>
        <taxon>Bacillariophyta</taxon>
        <taxon>Coscinodiscophyceae</taxon>
        <taxon>Chaetocerotophycidae</taxon>
        <taxon>Leptocylindrales</taxon>
        <taxon>Leptocylindraceae</taxon>
        <taxon>Leptocylindrus</taxon>
    </lineage>
</organism>
<feature type="region of interest" description="Disordered" evidence="6">
    <location>
        <begin position="183"/>
        <end position="225"/>
    </location>
</feature>
<feature type="domain" description="Arf-GAP" evidence="7">
    <location>
        <begin position="64"/>
        <end position="147"/>
    </location>
</feature>
<evidence type="ECO:0000256" key="2">
    <source>
        <dbReference type="ARBA" id="ARBA00022723"/>
    </source>
</evidence>
<dbReference type="EMBL" id="HBGY01011064">
    <property type="protein sequence ID" value="CAD9569831.1"/>
    <property type="molecule type" value="Transcribed_RNA"/>
</dbReference>
<protein>
    <recommendedName>
        <fullName evidence="7">Arf-GAP domain-containing protein</fullName>
    </recommendedName>
</protein>
<dbReference type="PANTHER" id="PTHR45686:SF4">
    <property type="entry name" value="ADP-RIBOSYLATION FACTOR GTPASE ACTIVATING PROTEIN 3, ISOFORM H"/>
    <property type="match status" value="1"/>
</dbReference>
<dbReference type="PROSITE" id="PS50115">
    <property type="entry name" value="ARFGAP"/>
    <property type="match status" value="1"/>
</dbReference>
<proteinExistence type="predicted"/>
<evidence type="ECO:0000256" key="3">
    <source>
        <dbReference type="ARBA" id="ARBA00022771"/>
    </source>
</evidence>
<feature type="compositionally biased region" description="Basic residues" evidence="6">
    <location>
        <begin position="194"/>
        <end position="205"/>
    </location>
</feature>
<dbReference type="SUPFAM" id="SSF57863">
    <property type="entry name" value="ArfGap/RecO-like zinc finger"/>
    <property type="match status" value="1"/>
</dbReference>
<keyword evidence="3 5" id="KW-0863">Zinc-finger</keyword>
<dbReference type="PRINTS" id="PR00405">
    <property type="entry name" value="REVINTRACTNG"/>
</dbReference>
<sequence>MPPSSKPEDETTLSEATTSNDSLLQRAMLELEALRPLPARIDDADELNCQTYGYQNDFADRFPLACLDILKTIKGNTACVDCGKANPDWASVSYGTLICLQCSGRHRSLGVKVSFVRSISMDSWSHAQILAMLEGGNDQLKKFLQRHSLQGKDDLYKTKAARFYREQLTLHVSRVCENGEYKGRDASRRLSTSPKRKSKKRRSRPKVVESSSTEASSTDDSIEAESCNDRLDAVTVVPA</sequence>
<keyword evidence="2" id="KW-0479">Metal-binding</keyword>
<dbReference type="Gene3D" id="1.10.220.150">
    <property type="entry name" value="Arf GTPase activating protein"/>
    <property type="match status" value="1"/>
</dbReference>
<evidence type="ECO:0000259" key="7">
    <source>
        <dbReference type="PROSITE" id="PS50115"/>
    </source>
</evidence>
<accession>A0A7S2K8Z9</accession>
<gene>
    <name evidence="8" type="ORF">LDAN0321_LOCUS7007</name>
</gene>
<keyword evidence="1" id="KW-0343">GTPase activation</keyword>
<dbReference type="Pfam" id="PF01412">
    <property type="entry name" value="ArfGap"/>
    <property type="match status" value="1"/>
</dbReference>
<dbReference type="AlphaFoldDB" id="A0A7S2K8Z9"/>
<evidence type="ECO:0000256" key="6">
    <source>
        <dbReference type="SAM" id="MobiDB-lite"/>
    </source>
</evidence>
<dbReference type="InterPro" id="IPR001164">
    <property type="entry name" value="ArfGAP_dom"/>
</dbReference>
<reference evidence="8" key="1">
    <citation type="submission" date="2021-01" db="EMBL/GenBank/DDBJ databases">
        <authorList>
            <person name="Corre E."/>
            <person name="Pelletier E."/>
            <person name="Niang G."/>
            <person name="Scheremetjew M."/>
            <person name="Finn R."/>
            <person name="Kale V."/>
            <person name="Holt S."/>
            <person name="Cochrane G."/>
            <person name="Meng A."/>
            <person name="Brown T."/>
            <person name="Cohen L."/>
        </authorList>
    </citation>
    <scope>NUCLEOTIDE SEQUENCE</scope>
    <source>
        <strain evidence="8">B650</strain>
    </source>
</reference>
<dbReference type="InterPro" id="IPR037278">
    <property type="entry name" value="ARFGAP/RecO"/>
</dbReference>
<evidence type="ECO:0000313" key="8">
    <source>
        <dbReference type="EMBL" id="CAD9569831.1"/>
    </source>
</evidence>
<name>A0A7S2K8Z9_9STRA</name>
<dbReference type="SMART" id="SM00105">
    <property type="entry name" value="ArfGap"/>
    <property type="match status" value="1"/>
</dbReference>
<dbReference type="GO" id="GO:0048205">
    <property type="term" value="P:COPI coating of Golgi vesicle"/>
    <property type="evidence" value="ECO:0007669"/>
    <property type="project" value="TreeGrafter"/>
</dbReference>
<feature type="compositionally biased region" description="Low complexity" evidence="6">
    <location>
        <begin position="208"/>
        <end position="219"/>
    </location>
</feature>
<evidence type="ECO:0000256" key="1">
    <source>
        <dbReference type="ARBA" id="ARBA00022468"/>
    </source>
</evidence>
<evidence type="ECO:0000256" key="4">
    <source>
        <dbReference type="ARBA" id="ARBA00022833"/>
    </source>
</evidence>
<dbReference type="GO" id="GO:0005096">
    <property type="term" value="F:GTPase activator activity"/>
    <property type="evidence" value="ECO:0007669"/>
    <property type="project" value="UniProtKB-KW"/>
</dbReference>
<dbReference type="PANTHER" id="PTHR45686">
    <property type="entry name" value="ADP-RIBOSYLATION FACTOR GTPASE ACTIVATING PROTEIN 3, ISOFORM H-RELATED"/>
    <property type="match status" value="1"/>
</dbReference>
<evidence type="ECO:0000256" key="5">
    <source>
        <dbReference type="PROSITE-ProRule" id="PRU00288"/>
    </source>
</evidence>
<dbReference type="GO" id="GO:0008270">
    <property type="term" value="F:zinc ion binding"/>
    <property type="evidence" value="ECO:0007669"/>
    <property type="project" value="UniProtKB-KW"/>
</dbReference>
<dbReference type="GO" id="GO:0000139">
    <property type="term" value="C:Golgi membrane"/>
    <property type="evidence" value="ECO:0007669"/>
    <property type="project" value="GOC"/>
</dbReference>
<keyword evidence="4" id="KW-0862">Zinc</keyword>
<dbReference type="InterPro" id="IPR038508">
    <property type="entry name" value="ArfGAP_dom_sf"/>
</dbReference>
<dbReference type="CDD" id="cd08830">
    <property type="entry name" value="ArfGap_ArfGap1"/>
    <property type="match status" value="1"/>
</dbReference>